<dbReference type="Pfam" id="PF13365">
    <property type="entry name" value="Trypsin_2"/>
    <property type="match status" value="1"/>
</dbReference>
<dbReference type="EMBL" id="AP025293">
    <property type="protein sequence ID" value="BDD00775.1"/>
    <property type="molecule type" value="Genomic_DNA"/>
</dbReference>
<evidence type="ECO:0000313" key="5">
    <source>
        <dbReference type="Proteomes" id="UP001354989"/>
    </source>
</evidence>
<protein>
    <recommendedName>
        <fullName evidence="6">Serine protease</fullName>
    </recommendedName>
</protein>
<evidence type="ECO:0000256" key="3">
    <source>
        <dbReference type="SAM" id="SignalP"/>
    </source>
</evidence>
<dbReference type="Gene3D" id="2.40.10.120">
    <property type="match status" value="1"/>
</dbReference>
<keyword evidence="2" id="KW-0378">Hydrolase</keyword>
<name>A0ABM7VJ12_9BACT</name>
<evidence type="ECO:0000313" key="4">
    <source>
        <dbReference type="EMBL" id="BDD00775.1"/>
    </source>
</evidence>
<evidence type="ECO:0008006" key="6">
    <source>
        <dbReference type="Google" id="ProtNLM"/>
    </source>
</evidence>
<keyword evidence="4" id="KW-0614">Plasmid</keyword>
<dbReference type="PANTHER" id="PTHR43343">
    <property type="entry name" value="PEPTIDASE S12"/>
    <property type="match status" value="1"/>
</dbReference>
<dbReference type="InterPro" id="IPR001940">
    <property type="entry name" value="Peptidase_S1C"/>
</dbReference>
<proteinExistence type="predicted"/>
<dbReference type="PANTHER" id="PTHR43343:SF3">
    <property type="entry name" value="PROTEASE DO-LIKE 8, CHLOROPLASTIC"/>
    <property type="match status" value="1"/>
</dbReference>
<evidence type="ECO:0000256" key="2">
    <source>
        <dbReference type="ARBA" id="ARBA00022801"/>
    </source>
</evidence>
<reference evidence="4 5" key="1">
    <citation type="submission" date="2021-12" db="EMBL/GenBank/DDBJ databases">
        <title>Genome sequencing of bacteria with rrn-lacking chromosome and rrn-plasmid.</title>
        <authorList>
            <person name="Anda M."/>
            <person name="Iwasaki W."/>
        </authorList>
    </citation>
    <scope>NUCLEOTIDE SEQUENCE [LARGE SCALE GENOMIC DNA]</scope>
    <source>
        <strain evidence="4 5">NBRC 101262</strain>
        <plasmid evidence="4 5">pPP1</plasmid>
    </source>
</reference>
<keyword evidence="3" id="KW-0732">Signal</keyword>
<keyword evidence="5" id="KW-1185">Reference proteome</keyword>
<geneLocation type="plasmid" evidence="4 5">
    <name>pPP1</name>
</geneLocation>
<feature type="chain" id="PRO_5046651263" description="Serine protease" evidence="3">
    <location>
        <begin position="20"/>
        <end position="523"/>
    </location>
</feature>
<organism evidence="4 5">
    <name type="scientific">Persicobacter psychrovividus</name>
    <dbReference type="NCBI Taxonomy" id="387638"/>
    <lineage>
        <taxon>Bacteria</taxon>
        <taxon>Pseudomonadati</taxon>
        <taxon>Bacteroidota</taxon>
        <taxon>Cytophagia</taxon>
        <taxon>Cytophagales</taxon>
        <taxon>Persicobacteraceae</taxon>
        <taxon>Persicobacter</taxon>
    </lineage>
</organism>
<accession>A0ABM7VJ12</accession>
<evidence type="ECO:0000256" key="1">
    <source>
        <dbReference type="ARBA" id="ARBA00022670"/>
    </source>
</evidence>
<dbReference type="SUPFAM" id="SSF50494">
    <property type="entry name" value="Trypsin-like serine proteases"/>
    <property type="match status" value="1"/>
</dbReference>
<gene>
    <name evidence="4" type="ORF">PEPS_30550</name>
</gene>
<feature type="signal peptide" evidence="3">
    <location>
        <begin position="1"/>
        <end position="19"/>
    </location>
</feature>
<keyword evidence="1" id="KW-0645">Protease</keyword>
<dbReference type="Proteomes" id="UP001354989">
    <property type="component" value="Plasmid pPP1"/>
</dbReference>
<dbReference type="InterPro" id="IPR009003">
    <property type="entry name" value="Peptidase_S1_PA"/>
</dbReference>
<sequence length="523" mass="58591">MRKLLALLLIGSSLLSSCATILNSTYQPVAIKKKRSSTILIDGKRPKKRSGKYLLKRDLKPKQITVKSKGQKDKNIVVIQSNKSPFYILSVVPFGILFFPMILDSGDKSFDYDRKTVKITNTNDISARDSVSKKIHINKVSFDIPEKKLVVNIHRYRDYRAGRKSEALTKTANETENIKLEHTIFDQALNNILVDKGFIDTTASILNYSYADNLLINAEITDYEANVVLNDYQENSGMMVIDLKIKWEILDYYKRPIYSLTTKSTSDEFAFYDEDDSEKTIKATFKDAIEIGFIEFMSNKNVVNQLHDRSNEQEERNMKPIDIFVSKSGVNDLGQAIKSSLTIKTKEGFGSGFIISNDGYIITNYHVVAPEKDLTVILNNQQEYEAELVRKSKTHDLALLKIKATNLTPFHINTSKNIELTKEVYAVGTPNKEDLSQTISKGIISGIRDTGYSKRIQTDASVNSGNSGGPLVDKQGNVLGVVASKLKGIGIEGVAFGIPAYEIIDQLKLNIITSEQQEAKVLK</sequence>
<dbReference type="PRINTS" id="PR00834">
    <property type="entry name" value="PROTEASES2C"/>
</dbReference>
<dbReference type="InterPro" id="IPR051201">
    <property type="entry name" value="Chloro_Bact_Ser_Proteases"/>
</dbReference>
<dbReference type="RefSeq" id="WP_338398570.1">
    <property type="nucleotide sequence ID" value="NZ_AP025293.1"/>
</dbReference>